<dbReference type="AlphaFoldDB" id="A0A0E9RYS6"/>
<name>A0A0E9RYS6_ANGAN</name>
<reference evidence="1" key="2">
    <citation type="journal article" date="2015" name="Fish Shellfish Immunol.">
        <title>Early steps in the European eel (Anguilla anguilla)-Vibrio vulnificus interaction in the gills: Role of the RtxA13 toxin.</title>
        <authorList>
            <person name="Callol A."/>
            <person name="Pajuelo D."/>
            <person name="Ebbesson L."/>
            <person name="Teles M."/>
            <person name="MacKenzie S."/>
            <person name="Amaro C."/>
        </authorList>
    </citation>
    <scope>NUCLEOTIDE SEQUENCE</scope>
</reference>
<organism evidence="1">
    <name type="scientific">Anguilla anguilla</name>
    <name type="common">European freshwater eel</name>
    <name type="synonym">Muraena anguilla</name>
    <dbReference type="NCBI Taxonomy" id="7936"/>
    <lineage>
        <taxon>Eukaryota</taxon>
        <taxon>Metazoa</taxon>
        <taxon>Chordata</taxon>
        <taxon>Craniata</taxon>
        <taxon>Vertebrata</taxon>
        <taxon>Euteleostomi</taxon>
        <taxon>Actinopterygii</taxon>
        <taxon>Neopterygii</taxon>
        <taxon>Teleostei</taxon>
        <taxon>Anguilliformes</taxon>
        <taxon>Anguillidae</taxon>
        <taxon>Anguilla</taxon>
    </lineage>
</organism>
<evidence type="ECO:0000313" key="1">
    <source>
        <dbReference type="EMBL" id="JAH34379.1"/>
    </source>
</evidence>
<protein>
    <submittedName>
        <fullName evidence="1">Uncharacterized protein</fullName>
    </submittedName>
</protein>
<accession>A0A0E9RYS6</accession>
<dbReference type="EMBL" id="GBXM01074198">
    <property type="protein sequence ID" value="JAH34379.1"/>
    <property type="molecule type" value="Transcribed_RNA"/>
</dbReference>
<proteinExistence type="predicted"/>
<reference evidence="1" key="1">
    <citation type="submission" date="2014-11" db="EMBL/GenBank/DDBJ databases">
        <authorList>
            <person name="Amaro Gonzalez C."/>
        </authorList>
    </citation>
    <scope>NUCLEOTIDE SEQUENCE</scope>
</reference>
<sequence>MGTRKGKVQRLATVGSRASSTIQSISFFSKMAMLLGRGFEGLPILDNGGIGQDVPHQPGT</sequence>